<protein>
    <submittedName>
        <fullName evidence="2">Uncharacterized protein</fullName>
    </submittedName>
</protein>
<evidence type="ECO:0000313" key="2">
    <source>
        <dbReference type="EMBL" id="ADK99864.1"/>
    </source>
</evidence>
<gene>
    <name evidence="2" type="ordered locus">Bresu_0550</name>
</gene>
<feature type="transmembrane region" description="Helical" evidence="1">
    <location>
        <begin position="126"/>
        <end position="144"/>
    </location>
</feature>
<proteinExistence type="predicted"/>
<reference evidence="3" key="1">
    <citation type="journal article" date="2011" name="J. Bacteriol.">
        <title>Genome sequences of eight morphologically diverse alphaproteobacteria.</title>
        <authorList>
            <consortium name="US DOE Joint Genome Institute"/>
            <person name="Brown P.J."/>
            <person name="Kysela D.T."/>
            <person name="Buechlein A."/>
            <person name="Hemmerich C."/>
            <person name="Brun Y.V."/>
        </authorList>
    </citation>
    <scope>NUCLEOTIDE SEQUENCE [LARGE SCALE GENOMIC DNA]</scope>
    <source>
        <strain evidence="3">ATCC 15264 / DSM 4735 / LMG 14903 / NBRC 16000 / CB 81</strain>
    </source>
</reference>
<feature type="transmembrane region" description="Helical" evidence="1">
    <location>
        <begin position="76"/>
        <end position="95"/>
    </location>
</feature>
<dbReference type="Proteomes" id="UP000002696">
    <property type="component" value="Chromosome"/>
</dbReference>
<accession>D9QKN9</accession>
<dbReference type="RefSeq" id="WP_013267968.1">
    <property type="nucleotide sequence ID" value="NC_014375.1"/>
</dbReference>
<keyword evidence="3" id="KW-1185">Reference proteome</keyword>
<organism evidence="2 3">
    <name type="scientific">Brevundimonas subvibrioides (strain ATCC 15264 / DSM 4735 / LMG 14903 / NBRC 16000 / CB 81)</name>
    <name type="common">Caulobacter subvibrioides</name>
    <dbReference type="NCBI Taxonomy" id="633149"/>
    <lineage>
        <taxon>Bacteria</taxon>
        <taxon>Pseudomonadati</taxon>
        <taxon>Pseudomonadota</taxon>
        <taxon>Alphaproteobacteria</taxon>
        <taxon>Caulobacterales</taxon>
        <taxon>Caulobacteraceae</taxon>
        <taxon>Brevundimonas</taxon>
    </lineage>
</organism>
<dbReference type="OrthoDB" id="9856531at2"/>
<feature type="transmembrane region" description="Helical" evidence="1">
    <location>
        <begin position="51"/>
        <end position="69"/>
    </location>
</feature>
<keyword evidence="1" id="KW-0812">Transmembrane</keyword>
<dbReference type="InParanoid" id="D9QKN9"/>
<dbReference type="HOGENOM" id="CLU_1624003_0_0_5"/>
<sequence length="163" mass="16715">MVWGLRICLCALVLAYAAWLGWPMVEALSSGQTVAQVREALAPDGSRQAMALAALLLATIALYGLGGLATAAGLTWAPGLFFAGFAGEIGLRLAAEGGVPSPALDLAARAEQALRPFGVLVDTTPLSLATLLVSGLCIMATGVWRGQSGEALTRVWTGLPPRA</sequence>
<dbReference type="STRING" id="633149.Bresu_0550"/>
<keyword evidence="1" id="KW-1133">Transmembrane helix</keyword>
<evidence type="ECO:0000313" key="3">
    <source>
        <dbReference type="Proteomes" id="UP000002696"/>
    </source>
</evidence>
<name>D9QKN9_BRESC</name>
<keyword evidence="1" id="KW-0472">Membrane</keyword>
<dbReference type="KEGG" id="bsb:Bresu_0550"/>
<evidence type="ECO:0000256" key="1">
    <source>
        <dbReference type="SAM" id="Phobius"/>
    </source>
</evidence>
<dbReference type="EMBL" id="CP002102">
    <property type="protein sequence ID" value="ADK99864.1"/>
    <property type="molecule type" value="Genomic_DNA"/>
</dbReference>
<dbReference type="AlphaFoldDB" id="D9QKN9"/>